<dbReference type="InterPro" id="IPR037104">
    <property type="entry name" value="Annexin_sf"/>
</dbReference>
<dbReference type="GO" id="GO:0001786">
    <property type="term" value="F:phosphatidylserine binding"/>
    <property type="evidence" value="ECO:0007669"/>
    <property type="project" value="TreeGrafter"/>
</dbReference>
<name>A0A292PQR9_9PEZI</name>
<keyword evidence="3" id="KW-1185">Reference proteome</keyword>
<dbReference type="PANTHER" id="PTHR10502:SF107">
    <property type="entry name" value="ANNEXIN ANXC4 (AFU_ORTHOLOGUE AFUA_3G07020)"/>
    <property type="match status" value="1"/>
</dbReference>
<feature type="non-terminal residue" evidence="2">
    <location>
        <position position="377"/>
    </location>
</feature>
<organism evidence="2 3">
    <name type="scientific">Tuber aestivum</name>
    <name type="common">summer truffle</name>
    <dbReference type="NCBI Taxonomy" id="59557"/>
    <lineage>
        <taxon>Eukaryota</taxon>
        <taxon>Fungi</taxon>
        <taxon>Dikarya</taxon>
        <taxon>Ascomycota</taxon>
        <taxon>Pezizomycotina</taxon>
        <taxon>Pezizomycetes</taxon>
        <taxon>Pezizales</taxon>
        <taxon>Tuberaceae</taxon>
        <taxon>Tuber</taxon>
    </lineage>
</organism>
<dbReference type="GO" id="GO:0005737">
    <property type="term" value="C:cytoplasm"/>
    <property type="evidence" value="ECO:0007669"/>
    <property type="project" value="TreeGrafter"/>
</dbReference>
<reference evidence="2" key="1">
    <citation type="submission" date="2015-10" db="EMBL/GenBank/DDBJ databases">
        <authorList>
            <person name="Regsiter A."/>
            <person name="william w."/>
        </authorList>
    </citation>
    <scope>NUCLEOTIDE SEQUENCE</scope>
    <source>
        <strain evidence="2">Montdore</strain>
    </source>
</reference>
<feature type="compositionally biased region" description="Polar residues" evidence="1">
    <location>
        <begin position="27"/>
        <end position="38"/>
    </location>
</feature>
<gene>
    <name evidence="2" type="ORF">GSTUAT00006424001</name>
</gene>
<dbReference type="GO" id="GO:0005886">
    <property type="term" value="C:plasma membrane"/>
    <property type="evidence" value="ECO:0007669"/>
    <property type="project" value="TreeGrafter"/>
</dbReference>
<sequence length="377" mass="42400">SHLARPTTPVGTARAEPGSSPPFSAPNKGSNSTVLSVPPSNRTILSALASDSTVPPEPASKSTVLSVPSSDPTILSVLASDSTVLPASPSNSTVLPILASKKLGQLRQEYKSIFKQVNVATHIKTVFLLNTYGGFGKVAFTVALRPYESEGWFANCWYQLGETRNKPLIEALMGKSAAEIRKIKASFKDAKYLNSLEKVGRNELEGNKFRMAVLIQIEGVRMEESEEIKIDSVRKDVRRLGEVMKRKDARGGEIIMIEILADRSDRWIKEMAEQHKATHQRDLAKVVMRHSKNLVVRMTKFSYSLFLCLFAKRWIGENITPYYKWHGWPLRDAKFLEQTITALVEQGRGDLLISRMVRVHWNPYHIDCIKKVYKKKF</sequence>
<evidence type="ECO:0000313" key="2">
    <source>
        <dbReference type="EMBL" id="CUS09464.1"/>
    </source>
</evidence>
<dbReference type="PANTHER" id="PTHR10502">
    <property type="entry name" value="ANNEXIN"/>
    <property type="match status" value="1"/>
</dbReference>
<feature type="region of interest" description="Disordered" evidence="1">
    <location>
        <begin position="1"/>
        <end position="38"/>
    </location>
</feature>
<dbReference type="GO" id="GO:0005509">
    <property type="term" value="F:calcium ion binding"/>
    <property type="evidence" value="ECO:0007669"/>
    <property type="project" value="InterPro"/>
</dbReference>
<dbReference type="GO" id="GO:0012506">
    <property type="term" value="C:vesicle membrane"/>
    <property type="evidence" value="ECO:0007669"/>
    <property type="project" value="TreeGrafter"/>
</dbReference>
<dbReference type="SUPFAM" id="SSF47874">
    <property type="entry name" value="Annexin"/>
    <property type="match status" value="1"/>
</dbReference>
<dbReference type="GO" id="GO:0005544">
    <property type="term" value="F:calcium-dependent phospholipid binding"/>
    <property type="evidence" value="ECO:0007669"/>
    <property type="project" value="InterPro"/>
</dbReference>
<proteinExistence type="predicted"/>
<feature type="non-terminal residue" evidence="2">
    <location>
        <position position="1"/>
    </location>
</feature>
<protein>
    <submittedName>
        <fullName evidence="2">Uncharacterized protein</fullName>
    </submittedName>
</protein>
<evidence type="ECO:0000256" key="1">
    <source>
        <dbReference type="SAM" id="MobiDB-lite"/>
    </source>
</evidence>
<evidence type="ECO:0000313" key="3">
    <source>
        <dbReference type="Proteomes" id="UP001412239"/>
    </source>
</evidence>
<dbReference type="EMBL" id="LN891081">
    <property type="protein sequence ID" value="CUS09464.1"/>
    <property type="molecule type" value="Genomic_DNA"/>
</dbReference>
<dbReference type="Proteomes" id="UP001412239">
    <property type="component" value="Unassembled WGS sequence"/>
</dbReference>
<accession>A0A292PQR9</accession>
<dbReference type="AlphaFoldDB" id="A0A292PQR9"/>
<dbReference type="GO" id="GO:0005634">
    <property type="term" value="C:nucleus"/>
    <property type="evidence" value="ECO:0007669"/>
    <property type="project" value="TreeGrafter"/>
</dbReference>